<dbReference type="Gene3D" id="3.10.490.10">
    <property type="entry name" value="Gamma-glutamyl cyclotransferase-like"/>
    <property type="match status" value="1"/>
</dbReference>
<proteinExistence type="predicted"/>
<dbReference type="SUPFAM" id="SSF75304">
    <property type="entry name" value="Amidase signature (AS) enzymes"/>
    <property type="match status" value="1"/>
</dbReference>
<dbReference type="Pfam" id="PF01425">
    <property type="entry name" value="Amidase"/>
    <property type="match status" value="1"/>
</dbReference>
<gene>
    <name evidence="3" type="primary">atzF</name>
    <name evidence="3" type="ORF">FNH06_14650</name>
</gene>
<dbReference type="AlphaFoldDB" id="A0A558ACT8"/>
<protein>
    <submittedName>
        <fullName evidence="3">Allophanate hydrolase</fullName>
        <ecNumber evidence="3">3.5.1.54</ecNumber>
    </submittedName>
</protein>
<dbReference type="PANTHER" id="PTHR11895">
    <property type="entry name" value="TRANSAMIDASE"/>
    <property type="match status" value="1"/>
</dbReference>
<keyword evidence="4" id="KW-1185">Reference proteome</keyword>
<evidence type="ECO:0000313" key="4">
    <source>
        <dbReference type="Proteomes" id="UP000318578"/>
    </source>
</evidence>
<dbReference type="InterPro" id="IPR036928">
    <property type="entry name" value="AS_sf"/>
</dbReference>
<name>A0A558ACT8_9PSEU</name>
<feature type="domain" description="Amidase" evidence="1">
    <location>
        <begin position="22"/>
        <end position="396"/>
    </location>
</feature>
<feature type="domain" description="Allophanate hydrolase C-terminal" evidence="2">
    <location>
        <begin position="415"/>
        <end position="537"/>
    </location>
</feature>
<organism evidence="3 4">
    <name type="scientific">Amycolatopsis acidiphila</name>
    <dbReference type="NCBI Taxonomy" id="715473"/>
    <lineage>
        <taxon>Bacteria</taxon>
        <taxon>Bacillati</taxon>
        <taxon>Actinomycetota</taxon>
        <taxon>Actinomycetes</taxon>
        <taxon>Pseudonocardiales</taxon>
        <taxon>Pseudonocardiaceae</taxon>
        <taxon>Amycolatopsis</taxon>
    </lineage>
</organism>
<dbReference type="InterPro" id="IPR053844">
    <property type="entry name" value="AH_C"/>
</dbReference>
<dbReference type="InterPro" id="IPR023631">
    <property type="entry name" value="Amidase_dom"/>
</dbReference>
<accession>A0A558ACT8</accession>
<dbReference type="EC" id="3.5.1.54" evidence="3"/>
<dbReference type="InterPro" id="IPR014085">
    <property type="entry name" value="Allophanate_hydrolase"/>
</dbReference>
<dbReference type="Proteomes" id="UP000318578">
    <property type="component" value="Unassembled WGS sequence"/>
</dbReference>
<comment type="caution">
    <text evidence="3">The sequence shown here is derived from an EMBL/GenBank/DDBJ whole genome shotgun (WGS) entry which is preliminary data.</text>
</comment>
<dbReference type="PANTHER" id="PTHR11895:SF169">
    <property type="entry name" value="GLUTAMYL-TRNA(GLN) AMIDOTRANSFERASE"/>
    <property type="match status" value="1"/>
</dbReference>
<evidence type="ECO:0000259" key="1">
    <source>
        <dbReference type="Pfam" id="PF01425"/>
    </source>
</evidence>
<dbReference type="NCBIfam" id="NF006043">
    <property type="entry name" value="PRK08186.1"/>
    <property type="match status" value="1"/>
</dbReference>
<reference evidence="3 4" key="1">
    <citation type="submission" date="2019-07" db="EMBL/GenBank/DDBJ databases">
        <title>New species of Amycolatopsis and Streptomyces.</title>
        <authorList>
            <person name="Duangmal K."/>
            <person name="Teo W.F.A."/>
            <person name="Lipun K."/>
        </authorList>
    </citation>
    <scope>NUCLEOTIDE SEQUENCE [LARGE SCALE GENOMIC DNA]</scope>
    <source>
        <strain evidence="3 4">JCM 30562</strain>
    </source>
</reference>
<dbReference type="EMBL" id="VJZA01000021">
    <property type="protein sequence ID" value="TVT22071.1"/>
    <property type="molecule type" value="Genomic_DNA"/>
</dbReference>
<keyword evidence="3" id="KW-0378">Hydrolase</keyword>
<dbReference type="Gene3D" id="3.90.1300.10">
    <property type="entry name" value="Amidase signature (AS) domain"/>
    <property type="match status" value="1"/>
</dbReference>
<dbReference type="InterPro" id="IPR000120">
    <property type="entry name" value="Amidase"/>
</dbReference>
<dbReference type="OrthoDB" id="182039at2"/>
<dbReference type="Gene3D" id="1.20.58.1700">
    <property type="match status" value="1"/>
</dbReference>
<dbReference type="GO" id="GO:0004039">
    <property type="term" value="F:allophanate hydrolase activity"/>
    <property type="evidence" value="ECO:0007669"/>
    <property type="project" value="UniProtKB-EC"/>
</dbReference>
<evidence type="ECO:0000259" key="2">
    <source>
        <dbReference type="Pfam" id="PF21986"/>
    </source>
</evidence>
<dbReference type="NCBIfam" id="TIGR02713">
    <property type="entry name" value="allophanate_hyd"/>
    <property type="match status" value="1"/>
</dbReference>
<evidence type="ECO:0000313" key="3">
    <source>
        <dbReference type="EMBL" id="TVT22071.1"/>
    </source>
</evidence>
<sequence length="539" mass="55373">MKAAREIGQPAFITLLDEDRVREPSTSDGPLAGVPFAVKDNIDVAGVPTTAACPDLTTPASESAFAVRRLHEHGAVPIGKTNLDQFATGLVGTRSPYGTCHSAASVAHVSGGSSSGSAVAVALGVVPFALGTDTAGSGRVPAAFNGLVGVKPSRGLVSTRGVLPACPSLDCVTTLTRTVTDARPVLDALIAHDAEDPYARPMPALLPAGVARRMRVVAVPDGPLDLDPEHAQAWTAALAHAAAVGQVVRVDVGPFLAAARLLYEAAFVAERLAVFGHLLEEGRQVDPTVRQIVLGARRFSGADAFSGLHELARLRSVAKRVFAGADAVLLPVTPGHPTLAEVAADPVGANSRLGTFTNMANLLDLCAVAVPAGQRPDGLPFGVQLLAPAFADGPLLDFAARWTGEPVEPPPVRTLLAVAGAHLTGQPANADLVRLGGVLHSRGRTGPGYRMYTVDGPFPRPGLLHTGDGPAAGIEVEVWDLPQAALGALLPTIAEPLHLGPLGLDDGSTVLGFVADTGCADSTRDITAYGGWRAYLAGR</sequence>
<dbReference type="Pfam" id="PF21986">
    <property type="entry name" value="AH_C"/>
    <property type="match status" value="1"/>
</dbReference>